<comment type="similarity">
    <text evidence="1">Belongs to the glycosyl hydrolase 13 family.</text>
</comment>
<feature type="domain" description="Glycosyl hydrolase family 13 catalytic" evidence="5">
    <location>
        <begin position="189"/>
        <end position="573"/>
    </location>
</feature>
<accession>F9Y939</accession>
<gene>
    <name evidence="6" type="primary">glgX</name>
    <name evidence="6" type="ordered locus">KVU_1417</name>
</gene>
<dbReference type="InterPro" id="IPR044505">
    <property type="entry name" value="GlgX_Isoamylase_N_E_set"/>
</dbReference>
<dbReference type="InterPro" id="IPR006047">
    <property type="entry name" value="GH13_cat_dom"/>
</dbReference>
<dbReference type="CDD" id="cd02856">
    <property type="entry name" value="E_set_GDE_Isoamylase_N"/>
    <property type="match status" value="1"/>
</dbReference>
<dbReference type="EMBL" id="CP002018">
    <property type="protein sequence ID" value="AEM41256.1"/>
    <property type="molecule type" value="Genomic_DNA"/>
</dbReference>
<dbReference type="InterPro" id="IPR017853">
    <property type="entry name" value="GH"/>
</dbReference>
<evidence type="ECO:0000256" key="4">
    <source>
        <dbReference type="SAM" id="MobiDB-lite"/>
    </source>
</evidence>
<dbReference type="EC" id="3.2.1.-" evidence="6"/>
<dbReference type="AlphaFoldDB" id="F9Y939"/>
<keyword evidence="3 6" id="KW-0326">Glycosidase</keyword>
<dbReference type="SUPFAM" id="SSF81296">
    <property type="entry name" value="E set domains"/>
    <property type="match status" value="1"/>
</dbReference>
<evidence type="ECO:0000256" key="3">
    <source>
        <dbReference type="ARBA" id="ARBA00023295"/>
    </source>
</evidence>
<dbReference type="Gene3D" id="2.60.40.10">
    <property type="entry name" value="Immunoglobulins"/>
    <property type="match status" value="1"/>
</dbReference>
<evidence type="ECO:0000313" key="6">
    <source>
        <dbReference type="EMBL" id="AEM41256.1"/>
    </source>
</evidence>
<keyword evidence="2 6" id="KW-0378">Hydrolase</keyword>
<protein>
    <submittedName>
        <fullName evidence="6">Glycosyl hydrolase (Glycogen debranching) protein</fullName>
        <ecNumber evidence="6">3.2.1.-</ecNumber>
    </submittedName>
</protein>
<evidence type="ECO:0000259" key="5">
    <source>
        <dbReference type="SMART" id="SM00642"/>
    </source>
</evidence>
<dbReference type="SUPFAM" id="SSF51011">
    <property type="entry name" value="Glycosyl hydrolase domain"/>
    <property type="match status" value="1"/>
</dbReference>
<dbReference type="InterPro" id="IPR011837">
    <property type="entry name" value="Glycogen_debranch_GlgX"/>
</dbReference>
<dbReference type="eggNOG" id="COG1523">
    <property type="taxonomic scope" value="Bacteria"/>
</dbReference>
<evidence type="ECO:0000313" key="7">
    <source>
        <dbReference type="Proteomes" id="UP000000692"/>
    </source>
</evidence>
<dbReference type="SMART" id="SM00642">
    <property type="entry name" value="Aamy"/>
    <property type="match status" value="1"/>
</dbReference>
<dbReference type="InterPro" id="IPR014756">
    <property type="entry name" value="Ig_E-set"/>
</dbReference>
<keyword evidence="7" id="KW-1185">Reference proteome</keyword>
<dbReference type="PATRIC" id="fig|759362.5.peg.1465"/>
<dbReference type="InterPro" id="IPR013780">
    <property type="entry name" value="Glyco_hydro_b"/>
</dbReference>
<dbReference type="InterPro" id="IPR013783">
    <property type="entry name" value="Ig-like_fold"/>
</dbReference>
<dbReference type="PANTHER" id="PTHR43002">
    <property type="entry name" value="GLYCOGEN DEBRANCHING ENZYME"/>
    <property type="match status" value="1"/>
</dbReference>
<dbReference type="KEGG" id="kvl:KVU_1417"/>
<dbReference type="HOGENOM" id="CLU_011725_1_1_5"/>
<dbReference type="GO" id="GO:0004135">
    <property type="term" value="F:amylo-alpha-1,6-glucosidase activity"/>
    <property type="evidence" value="ECO:0007669"/>
    <property type="project" value="InterPro"/>
</dbReference>
<evidence type="ECO:0000256" key="2">
    <source>
        <dbReference type="ARBA" id="ARBA00022801"/>
    </source>
</evidence>
<dbReference type="GO" id="GO:0005980">
    <property type="term" value="P:glycogen catabolic process"/>
    <property type="evidence" value="ECO:0007669"/>
    <property type="project" value="InterPro"/>
</dbReference>
<sequence>MIDEKSELVFDLQRSWSDRLGAECDCDGTNFALFSENATRVELVLFDAAGVNEIWRGDLPQIEGGIWHGYLPMIRPGQCYGYRVHGPWAPEEGHRFNPAKLVLDPYARELRGDFVWDDALFGHDVAQDDLVRDDRDNAHFMPKAVVVDPVFDWEAESSLRHPWDEVVMYEAHVRGLTMQHPAVDAEDRGTFVGLSSDAIIAHLTDLGVTTVELLPVHGFVQDRHLIEKGLSNYWGYNTIAFFAPHQGYLKSGEVIEVKTAIKKMHRAGIEVILDVVYNHTAEGSEMGPTLSFRGIDNASYYMLAEDRRHCYDTTGTGNALNLAHPMVLRMVLDSLRYWVEVMHVDGFRFDLASTLGRGPQGFDQRGAFFAAIQQDPILSKVKLIAEPWDIGEGGYQLGGFPWPFREWNDKFRDDTRRFWKGDEGMLPRLSQRLLGSPVQFDHTHRPATSAVNFVTAHDGFTLWDVLSYDGPHNLANGEDGSDGHSTNHSDNFGHEGPTEDPHINQMRLARAKAMMATLILSQGVPMLLAGDEFGHTQEGNNNAYCQDNPTTWLDWGGKNEALHAAVRHLLAFRRTHKIATSQFLRGDSGTQVVTWLHPCGEDMREEDWQDRGLKVCGLLCARESDRILTVVNAGGETGFLLPAGSWTCVIDTSAENVCCQIPAEGTWIIPPQSVVVFRESDAGAQ</sequence>
<dbReference type="NCBIfam" id="TIGR02100">
    <property type="entry name" value="glgX_debranch"/>
    <property type="match status" value="1"/>
</dbReference>
<dbReference type="InterPro" id="IPR004193">
    <property type="entry name" value="Glyco_hydro_13_N"/>
</dbReference>
<organism evidence="6 7">
    <name type="scientific">Ketogulonicigenium vulgare (strain WSH-001)</name>
    <dbReference type="NCBI Taxonomy" id="759362"/>
    <lineage>
        <taxon>Bacteria</taxon>
        <taxon>Pseudomonadati</taxon>
        <taxon>Pseudomonadota</taxon>
        <taxon>Alphaproteobacteria</taxon>
        <taxon>Rhodobacterales</taxon>
        <taxon>Roseobacteraceae</taxon>
        <taxon>Ketogulonicigenium</taxon>
    </lineage>
</organism>
<dbReference type="CDD" id="cd11326">
    <property type="entry name" value="AmyAc_Glg_debranch"/>
    <property type="match status" value="1"/>
</dbReference>
<proteinExistence type="inferred from homology"/>
<dbReference type="Gene3D" id="2.60.40.1180">
    <property type="entry name" value="Golgi alpha-mannosidase II"/>
    <property type="match status" value="1"/>
</dbReference>
<dbReference type="SUPFAM" id="SSF51445">
    <property type="entry name" value="(Trans)glycosidases"/>
    <property type="match status" value="1"/>
</dbReference>
<dbReference type="Proteomes" id="UP000000692">
    <property type="component" value="Chromosome"/>
</dbReference>
<dbReference type="Pfam" id="PF02922">
    <property type="entry name" value="CBM_48"/>
    <property type="match status" value="1"/>
</dbReference>
<dbReference type="Pfam" id="PF00128">
    <property type="entry name" value="Alpha-amylase"/>
    <property type="match status" value="1"/>
</dbReference>
<feature type="compositionally biased region" description="Basic and acidic residues" evidence="4">
    <location>
        <begin position="481"/>
        <end position="501"/>
    </location>
</feature>
<dbReference type="OrthoDB" id="3236218at2"/>
<reference evidence="6 7" key="1">
    <citation type="journal article" date="2011" name="J. Bacteriol.">
        <title>Complete genome sequence of the industrial strain Ketogulonicigenium vulgare WSH-001.</title>
        <authorList>
            <person name="Liu L."/>
            <person name="Li Y."/>
            <person name="Zhang J."/>
            <person name="Zhou Z."/>
            <person name="Liu J."/>
            <person name="Li X."/>
            <person name="Zhou J."/>
            <person name="Du G."/>
            <person name="Wang L."/>
            <person name="Chen J."/>
        </authorList>
    </citation>
    <scope>NUCLEOTIDE SEQUENCE [LARGE SCALE GENOMIC DNA]</scope>
    <source>
        <strain evidence="6 7">WSH-001</strain>
    </source>
</reference>
<evidence type="ECO:0000256" key="1">
    <source>
        <dbReference type="ARBA" id="ARBA00008061"/>
    </source>
</evidence>
<feature type="region of interest" description="Disordered" evidence="4">
    <location>
        <begin position="474"/>
        <end position="501"/>
    </location>
</feature>
<dbReference type="Gene3D" id="3.20.20.80">
    <property type="entry name" value="Glycosidases"/>
    <property type="match status" value="1"/>
</dbReference>
<name>F9Y939_KETVW</name>
<dbReference type="RefSeq" id="WP_013384727.1">
    <property type="nucleotide sequence ID" value="NC_017384.1"/>
</dbReference>